<keyword evidence="2" id="KW-1185">Reference proteome</keyword>
<dbReference type="RefSeq" id="WP_073275912.1">
    <property type="nucleotide sequence ID" value="NZ_FRAC01000011.1"/>
</dbReference>
<accession>A0A1M6RR05</accession>
<dbReference type="EMBL" id="FRAC01000011">
    <property type="protein sequence ID" value="SHK34912.1"/>
    <property type="molecule type" value="Genomic_DNA"/>
</dbReference>
<protein>
    <recommendedName>
        <fullName evidence="3">DUF1801 domain-containing protein</fullName>
    </recommendedName>
</protein>
<evidence type="ECO:0000313" key="1">
    <source>
        <dbReference type="EMBL" id="SHK34912.1"/>
    </source>
</evidence>
<organism evidence="1 2">
    <name type="scientific">Anaerocolumna jejuensis DSM 15929</name>
    <dbReference type="NCBI Taxonomy" id="1121322"/>
    <lineage>
        <taxon>Bacteria</taxon>
        <taxon>Bacillati</taxon>
        <taxon>Bacillota</taxon>
        <taxon>Clostridia</taxon>
        <taxon>Lachnospirales</taxon>
        <taxon>Lachnospiraceae</taxon>
        <taxon>Anaerocolumna</taxon>
    </lineage>
</organism>
<evidence type="ECO:0000313" key="2">
    <source>
        <dbReference type="Proteomes" id="UP000184386"/>
    </source>
</evidence>
<dbReference type="Proteomes" id="UP000184386">
    <property type="component" value="Unassembled WGS sequence"/>
</dbReference>
<dbReference type="STRING" id="1121322.SAMN02745136_02265"/>
<proteinExistence type="predicted"/>
<dbReference type="AlphaFoldDB" id="A0A1M6RR05"/>
<sequence length="112" mass="13354">MTEEVCNCLDKFEEQTRQRFHKLYVLIYESTSQSINEKLWAKLPSFYVKNNFIRIIPFKDHINIEAKAVLSRKGELGEYKITPKGMLQIYHNQAIPEEILKAIFRETLEQKF</sequence>
<reference evidence="1 2" key="1">
    <citation type="submission" date="2016-11" db="EMBL/GenBank/DDBJ databases">
        <authorList>
            <person name="Jaros S."/>
            <person name="Januszkiewicz K."/>
            <person name="Wedrychowicz H."/>
        </authorList>
    </citation>
    <scope>NUCLEOTIDE SEQUENCE [LARGE SCALE GENOMIC DNA]</scope>
    <source>
        <strain evidence="1 2">DSM 15929</strain>
    </source>
</reference>
<dbReference type="SUPFAM" id="SSF159888">
    <property type="entry name" value="YdhG-like"/>
    <property type="match status" value="1"/>
</dbReference>
<evidence type="ECO:0008006" key="3">
    <source>
        <dbReference type="Google" id="ProtNLM"/>
    </source>
</evidence>
<dbReference type="Gene3D" id="3.90.1150.200">
    <property type="match status" value="1"/>
</dbReference>
<name>A0A1M6RR05_9FIRM</name>
<dbReference type="OrthoDB" id="2052049at2"/>
<gene>
    <name evidence="1" type="ORF">SAMN02745136_02265</name>
</gene>